<reference evidence="1" key="1">
    <citation type="submission" date="2019-08" db="EMBL/GenBank/DDBJ databases">
        <authorList>
            <person name="Kucharzyk K."/>
            <person name="Murdoch R.W."/>
            <person name="Higgins S."/>
            <person name="Loffler F."/>
        </authorList>
    </citation>
    <scope>NUCLEOTIDE SEQUENCE</scope>
</reference>
<dbReference type="AlphaFoldDB" id="A0A645BBE5"/>
<dbReference type="EMBL" id="VSSQ01017089">
    <property type="protein sequence ID" value="MPM59034.1"/>
    <property type="molecule type" value="Genomic_DNA"/>
</dbReference>
<organism evidence="1">
    <name type="scientific">bioreactor metagenome</name>
    <dbReference type="NCBI Taxonomy" id="1076179"/>
    <lineage>
        <taxon>unclassified sequences</taxon>
        <taxon>metagenomes</taxon>
        <taxon>ecological metagenomes</taxon>
    </lineage>
</organism>
<proteinExistence type="predicted"/>
<sequence>MVHDDTRTDDGFERSLVRTLTWVGGLDGPQAAEAMDRLLARLEATEADPGPVDLGRLVGLAARPEARDVATLRIERGTAVLWLHVWSAAARCSSGPAAAAPLGLVGVAAWAQGDGALVCICLEEMEKVLPEHGLVSLLRNVVENGLHPDVWHRMREECLARFGPLGPASASEQREGEGGAVG</sequence>
<dbReference type="InterPro" id="IPR025447">
    <property type="entry name" value="DUF4192"/>
</dbReference>
<evidence type="ECO:0000313" key="1">
    <source>
        <dbReference type="EMBL" id="MPM59034.1"/>
    </source>
</evidence>
<accession>A0A645BBE5</accession>
<comment type="caution">
    <text evidence="1">The sequence shown here is derived from an EMBL/GenBank/DDBJ whole genome shotgun (WGS) entry which is preliminary data.</text>
</comment>
<gene>
    <name evidence="1" type="ORF">SDC9_105872</name>
</gene>
<protein>
    <submittedName>
        <fullName evidence="1">Uncharacterized protein</fullName>
    </submittedName>
</protein>
<name>A0A645BBE5_9ZZZZ</name>
<dbReference type="Pfam" id="PF13830">
    <property type="entry name" value="DUF4192"/>
    <property type="match status" value="1"/>
</dbReference>